<comment type="caution">
    <text evidence="2">The sequence shown here is derived from an EMBL/GenBank/DDBJ whole genome shotgun (WGS) entry which is preliminary data.</text>
</comment>
<dbReference type="EMBL" id="SNSC02000008">
    <property type="protein sequence ID" value="TID22240.1"/>
    <property type="molecule type" value="Genomic_DNA"/>
</dbReference>
<dbReference type="Proteomes" id="UP000298493">
    <property type="component" value="Unassembled WGS sequence"/>
</dbReference>
<accession>A0A4Z1PGS1</accession>
<reference evidence="2 3" key="1">
    <citation type="submission" date="2019-04" db="EMBL/GenBank/DDBJ databases">
        <title>High contiguity whole genome sequence and gene annotation resource for two Venturia nashicola isolates.</title>
        <authorList>
            <person name="Prokchorchik M."/>
            <person name="Won K."/>
            <person name="Lee Y."/>
            <person name="Choi E.D."/>
            <person name="Segonzac C."/>
            <person name="Sohn K.H."/>
        </authorList>
    </citation>
    <scope>NUCLEOTIDE SEQUENCE [LARGE SCALE GENOMIC DNA]</scope>
    <source>
        <strain evidence="2 3">PRI2</strain>
    </source>
</reference>
<organism evidence="2 3">
    <name type="scientific">Venturia nashicola</name>
    <dbReference type="NCBI Taxonomy" id="86259"/>
    <lineage>
        <taxon>Eukaryota</taxon>
        <taxon>Fungi</taxon>
        <taxon>Dikarya</taxon>
        <taxon>Ascomycota</taxon>
        <taxon>Pezizomycotina</taxon>
        <taxon>Dothideomycetes</taxon>
        <taxon>Pleosporomycetidae</taxon>
        <taxon>Venturiales</taxon>
        <taxon>Venturiaceae</taxon>
        <taxon>Venturia</taxon>
    </lineage>
</organism>
<dbReference type="AlphaFoldDB" id="A0A4Z1PGS1"/>
<evidence type="ECO:0000256" key="1">
    <source>
        <dbReference type="SAM" id="MobiDB-lite"/>
    </source>
</evidence>
<sequence length="122" mass="13342">MTLTTGHCTAFHVIRYLQMVIASQSYYRCQWTDMDPGSTSHGNPHIAFSGCVQILGPLGPLGPGTAVEKLQTADQRVDIERAASSVDVEEEQTDPAPSLSPLTRRPGQALWIVCHIFFLKSS</sequence>
<name>A0A4Z1PGS1_9PEZI</name>
<feature type="region of interest" description="Disordered" evidence="1">
    <location>
        <begin position="82"/>
        <end position="101"/>
    </location>
</feature>
<protein>
    <submittedName>
        <fullName evidence="2">Uncharacterized protein</fullName>
    </submittedName>
</protein>
<keyword evidence="3" id="KW-1185">Reference proteome</keyword>
<proteinExistence type="predicted"/>
<evidence type="ECO:0000313" key="2">
    <source>
        <dbReference type="EMBL" id="TID22240.1"/>
    </source>
</evidence>
<evidence type="ECO:0000313" key="3">
    <source>
        <dbReference type="Proteomes" id="UP000298493"/>
    </source>
</evidence>
<gene>
    <name evidence="2" type="ORF">E6O75_ATG11034</name>
</gene>